<sequence>MQKVNYVFTIGYKDDQAIVDKRLKTQYRKLSTMELYEEGLLKPAVASAIFEKEEGRDEELTALIQRMEQDMGEKLDEAVLRKVYGISFNPGDLEKVLLL</sequence>
<dbReference type="STRING" id="1307761.L21SP2_0328"/>
<organism evidence="1 2">
    <name type="scientific">Salinispira pacifica</name>
    <dbReference type="NCBI Taxonomy" id="1307761"/>
    <lineage>
        <taxon>Bacteria</taxon>
        <taxon>Pseudomonadati</taxon>
        <taxon>Spirochaetota</taxon>
        <taxon>Spirochaetia</taxon>
        <taxon>Spirochaetales</taxon>
        <taxon>Spirochaetaceae</taxon>
        <taxon>Salinispira</taxon>
    </lineage>
</organism>
<accession>V5WF16</accession>
<name>V5WF16_9SPIO</name>
<proteinExistence type="predicted"/>
<keyword evidence="2" id="KW-1185">Reference proteome</keyword>
<reference evidence="1 2" key="1">
    <citation type="journal article" date="2015" name="Stand. Genomic Sci.">
        <title>Complete genome sequence and description of Salinispira pacifica gen. nov., sp. nov., a novel spirochaete isolated form a hypersaline microbial mat.</title>
        <authorList>
            <person name="Ben Hania W."/>
            <person name="Joseph M."/>
            <person name="Schumann P."/>
            <person name="Bunk B."/>
            <person name="Fiebig A."/>
            <person name="Sproer C."/>
            <person name="Klenk H.P."/>
            <person name="Fardeau M.L."/>
            <person name="Spring S."/>
        </authorList>
    </citation>
    <scope>NUCLEOTIDE SEQUENCE [LARGE SCALE GENOMIC DNA]</scope>
    <source>
        <strain evidence="1 2">L21-RPul-D2</strain>
    </source>
</reference>
<evidence type="ECO:0000313" key="1">
    <source>
        <dbReference type="EMBL" id="AHC13766.1"/>
    </source>
</evidence>
<dbReference type="EMBL" id="CP006939">
    <property type="protein sequence ID" value="AHC13766.1"/>
    <property type="molecule type" value="Genomic_DNA"/>
</dbReference>
<dbReference type="AlphaFoldDB" id="V5WF16"/>
<protein>
    <submittedName>
        <fullName evidence="1">Uncharacterized protein</fullName>
    </submittedName>
</protein>
<evidence type="ECO:0000313" key="2">
    <source>
        <dbReference type="Proteomes" id="UP000018680"/>
    </source>
</evidence>
<dbReference type="OrthoDB" id="350586at2"/>
<gene>
    <name evidence="1" type="ORF">L21SP2_0328</name>
</gene>
<dbReference type="RefSeq" id="WP_024266699.1">
    <property type="nucleotide sequence ID" value="NC_023035.1"/>
</dbReference>
<dbReference type="KEGG" id="slr:L21SP2_0328"/>
<dbReference type="Proteomes" id="UP000018680">
    <property type="component" value="Chromosome"/>
</dbReference>
<dbReference type="HOGENOM" id="CLU_180098_0_0_12"/>